<reference evidence="1" key="2">
    <citation type="journal article" date="2015" name="Data Brief">
        <title>Shoot transcriptome of the giant reed, Arundo donax.</title>
        <authorList>
            <person name="Barrero R.A."/>
            <person name="Guerrero F.D."/>
            <person name="Moolhuijzen P."/>
            <person name="Goolsby J.A."/>
            <person name="Tidwell J."/>
            <person name="Bellgard S.E."/>
            <person name="Bellgard M.I."/>
        </authorList>
    </citation>
    <scope>NUCLEOTIDE SEQUENCE</scope>
    <source>
        <tissue evidence="1">Shoot tissue taken approximately 20 cm above the soil surface</tissue>
    </source>
</reference>
<accession>A0A0A8ZR44</accession>
<dbReference type="AlphaFoldDB" id="A0A0A8ZR44"/>
<name>A0A0A8ZR44_ARUDO</name>
<sequence length="55" mass="5932">MCRYRRGAAIGAVLIGWTRRRSGCTTTSSTLTCTTLDRTAPTILPLRCVSSGNDL</sequence>
<proteinExistence type="predicted"/>
<evidence type="ECO:0000313" key="1">
    <source>
        <dbReference type="EMBL" id="JAD37317.1"/>
    </source>
</evidence>
<dbReference type="EMBL" id="GBRH01260578">
    <property type="protein sequence ID" value="JAD37317.1"/>
    <property type="molecule type" value="Transcribed_RNA"/>
</dbReference>
<reference evidence="1" key="1">
    <citation type="submission" date="2014-09" db="EMBL/GenBank/DDBJ databases">
        <authorList>
            <person name="Magalhaes I.L.F."/>
            <person name="Oliveira U."/>
            <person name="Santos F.R."/>
            <person name="Vidigal T.H.D.A."/>
            <person name="Brescovit A.D."/>
            <person name="Santos A.J."/>
        </authorList>
    </citation>
    <scope>NUCLEOTIDE SEQUENCE</scope>
    <source>
        <tissue evidence="1">Shoot tissue taken approximately 20 cm above the soil surface</tissue>
    </source>
</reference>
<protein>
    <submittedName>
        <fullName evidence="1">Uncharacterized protein</fullName>
    </submittedName>
</protein>
<organism evidence="1">
    <name type="scientific">Arundo donax</name>
    <name type="common">Giant reed</name>
    <name type="synonym">Donax arundinaceus</name>
    <dbReference type="NCBI Taxonomy" id="35708"/>
    <lineage>
        <taxon>Eukaryota</taxon>
        <taxon>Viridiplantae</taxon>
        <taxon>Streptophyta</taxon>
        <taxon>Embryophyta</taxon>
        <taxon>Tracheophyta</taxon>
        <taxon>Spermatophyta</taxon>
        <taxon>Magnoliopsida</taxon>
        <taxon>Liliopsida</taxon>
        <taxon>Poales</taxon>
        <taxon>Poaceae</taxon>
        <taxon>PACMAD clade</taxon>
        <taxon>Arundinoideae</taxon>
        <taxon>Arundineae</taxon>
        <taxon>Arundo</taxon>
    </lineage>
</organism>